<feature type="compositionally biased region" description="Pro residues" evidence="1">
    <location>
        <begin position="76"/>
        <end position="85"/>
    </location>
</feature>
<dbReference type="AlphaFoldDB" id="A0AAV9GJ28"/>
<dbReference type="Proteomes" id="UP001321760">
    <property type="component" value="Unassembled WGS sequence"/>
</dbReference>
<proteinExistence type="predicted"/>
<evidence type="ECO:0000256" key="1">
    <source>
        <dbReference type="SAM" id="MobiDB-lite"/>
    </source>
</evidence>
<organism evidence="2 3">
    <name type="scientific">Podospora aff. communis PSN243</name>
    <dbReference type="NCBI Taxonomy" id="3040156"/>
    <lineage>
        <taxon>Eukaryota</taxon>
        <taxon>Fungi</taxon>
        <taxon>Dikarya</taxon>
        <taxon>Ascomycota</taxon>
        <taxon>Pezizomycotina</taxon>
        <taxon>Sordariomycetes</taxon>
        <taxon>Sordariomycetidae</taxon>
        <taxon>Sordariales</taxon>
        <taxon>Podosporaceae</taxon>
        <taxon>Podospora</taxon>
    </lineage>
</organism>
<feature type="compositionally biased region" description="Low complexity" evidence="1">
    <location>
        <begin position="86"/>
        <end position="95"/>
    </location>
</feature>
<reference evidence="2" key="2">
    <citation type="submission" date="2023-05" db="EMBL/GenBank/DDBJ databases">
        <authorList>
            <consortium name="Lawrence Berkeley National Laboratory"/>
            <person name="Steindorff A."/>
            <person name="Hensen N."/>
            <person name="Bonometti L."/>
            <person name="Westerberg I."/>
            <person name="Brannstrom I.O."/>
            <person name="Guillou S."/>
            <person name="Cros-Aarteil S."/>
            <person name="Calhoun S."/>
            <person name="Haridas S."/>
            <person name="Kuo A."/>
            <person name="Mondo S."/>
            <person name="Pangilinan J."/>
            <person name="Riley R."/>
            <person name="Labutti K."/>
            <person name="Andreopoulos B."/>
            <person name="Lipzen A."/>
            <person name="Chen C."/>
            <person name="Yanf M."/>
            <person name="Daum C."/>
            <person name="Ng V."/>
            <person name="Clum A."/>
            <person name="Ohm R."/>
            <person name="Martin F."/>
            <person name="Silar P."/>
            <person name="Natvig D."/>
            <person name="Lalanne C."/>
            <person name="Gautier V."/>
            <person name="Ament-Velasquez S.L."/>
            <person name="Kruys A."/>
            <person name="Hutchinson M.I."/>
            <person name="Powell A.J."/>
            <person name="Barry K."/>
            <person name="Miller A.N."/>
            <person name="Grigoriev I.V."/>
            <person name="Debuchy R."/>
            <person name="Gladieux P."/>
            <person name="Thoren M.H."/>
            <person name="Johannesson H."/>
        </authorList>
    </citation>
    <scope>NUCLEOTIDE SEQUENCE</scope>
    <source>
        <strain evidence="2">PSN243</strain>
    </source>
</reference>
<keyword evidence="3" id="KW-1185">Reference proteome</keyword>
<comment type="caution">
    <text evidence="2">The sequence shown here is derived from an EMBL/GenBank/DDBJ whole genome shotgun (WGS) entry which is preliminary data.</text>
</comment>
<evidence type="ECO:0000313" key="2">
    <source>
        <dbReference type="EMBL" id="KAK4448169.1"/>
    </source>
</evidence>
<reference evidence="2" key="1">
    <citation type="journal article" date="2023" name="Mol. Phylogenet. Evol.">
        <title>Genome-scale phylogeny and comparative genomics of the fungal order Sordariales.</title>
        <authorList>
            <person name="Hensen N."/>
            <person name="Bonometti L."/>
            <person name="Westerberg I."/>
            <person name="Brannstrom I.O."/>
            <person name="Guillou S."/>
            <person name="Cros-Aarteil S."/>
            <person name="Calhoun S."/>
            <person name="Haridas S."/>
            <person name="Kuo A."/>
            <person name="Mondo S."/>
            <person name="Pangilinan J."/>
            <person name="Riley R."/>
            <person name="LaButti K."/>
            <person name="Andreopoulos B."/>
            <person name="Lipzen A."/>
            <person name="Chen C."/>
            <person name="Yan M."/>
            <person name="Daum C."/>
            <person name="Ng V."/>
            <person name="Clum A."/>
            <person name="Steindorff A."/>
            <person name="Ohm R.A."/>
            <person name="Martin F."/>
            <person name="Silar P."/>
            <person name="Natvig D.O."/>
            <person name="Lalanne C."/>
            <person name="Gautier V."/>
            <person name="Ament-Velasquez S.L."/>
            <person name="Kruys A."/>
            <person name="Hutchinson M.I."/>
            <person name="Powell A.J."/>
            <person name="Barry K."/>
            <person name="Miller A.N."/>
            <person name="Grigoriev I.V."/>
            <person name="Debuchy R."/>
            <person name="Gladieux P."/>
            <person name="Hiltunen Thoren M."/>
            <person name="Johannesson H."/>
        </authorList>
    </citation>
    <scope>NUCLEOTIDE SEQUENCE</scope>
    <source>
        <strain evidence="2">PSN243</strain>
    </source>
</reference>
<evidence type="ECO:0000313" key="3">
    <source>
        <dbReference type="Proteomes" id="UP001321760"/>
    </source>
</evidence>
<dbReference type="EMBL" id="MU865944">
    <property type="protein sequence ID" value="KAK4448169.1"/>
    <property type="molecule type" value="Genomic_DNA"/>
</dbReference>
<accession>A0AAV9GJ28</accession>
<gene>
    <name evidence="2" type="ORF">QBC34DRAFT_466009</name>
</gene>
<feature type="region of interest" description="Disordered" evidence="1">
    <location>
        <begin position="240"/>
        <end position="265"/>
    </location>
</feature>
<dbReference type="PROSITE" id="PS50276">
    <property type="entry name" value="PANCREATIC_HORMONE_2"/>
    <property type="match status" value="1"/>
</dbReference>
<feature type="region of interest" description="Disordered" evidence="1">
    <location>
        <begin position="1"/>
        <end position="96"/>
    </location>
</feature>
<name>A0AAV9GJ28_9PEZI</name>
<sequence>MTGGLSDSRHARSSRPYTHQHHQPYQPATVNPRTELSKSPVEIANPPTEKTTTSTPPPVYTPFTTNPKLPNLTHPKPQPQPPSQPSSPQKNGKPPNLTLAAAELRRYSKIVRRLKWKLPFLSTAYAHATTRAEDIPPHLITEAELMFKLDFFEYYMLLERALVHLQSVFGISIPRGGYIPRVREQGLSGSLWRGGGGGNQFQHRYHANVLAALDEGTNPLHEVLGRGEVRRQLSRAKDLRNRWKTAGEEEDQEEGGSPRKREMGTAPLESYDLERILGTIFDGFDQAFLVAERYVRGGAEGGEEKGEVEGETEEEQWEFMVDAMDWEAV</sequence>
<protein>
    <submittedName>
        <fullName evidence="2">Uncharacterized protein</fullName>
    </submittedName>
</protein>